<evidence type="ECO:0000313" key="4">
    <source>
        <dbReference type="Proteomes" id="UP000050501"/>
    </source>
</evidence>
<evidence type="ECO:0000256" key="2">
    <source>
        <dbReference type="SAM" id="SignalP"/>
    </source>
</evidence>
<feature type="signal peptide" evidence="2">
    <location>
        <begin position="1"/>
        <end position="24"/>
    </location>
</feature>
<evidence type="ECO:0000256" key="1">
    <source>
        <dbReference type="SAM" id="MobiDB-lite"/>
    </source>
</evidence>
<accession>A0A0P6YUD7</accession>
<comment type="caution">
    <text evidence="3">The sequence shown here is derived from an EMBL/GenBank/DDBJ whole genome shotgun (WGS) entry which is preliminary data.</text>
</comment>
<feature type="chain" id="PRO_5006133904" evidence="2">
    <location>
        <begin position="25"/>
        <end position="523"/>
    </location>
</feature>
<evidence type="ECO:0000313" key="3">
    <source>
        <dbReference type="EMBL" id="KPL88715.1"/>
    </source>
</evidence>
<feature type="region of interest" description="Disordered" evidence="1">
    <location>
        <begin position="362"/>
        <end position="414"/>
    </location>
</feature>
<organism evidence="3 4">
    <name type="scientific">Levilinea saccharolytica</name>
    <dbReference type="NCBI Taxonomy" id="229921"/>
    <lineage>
        <taxon>Bacteria</taxon>
        <taxon>Bacillati</taxon>
        <taxon>Chloroflexota</taxon>
        <taxon>Anaerolineae</taxon>
        <taxon>Anaerolineales</taxon>
        <taxon>Anaerolineaceae</taxon>
        <taxon>Levilinea</taxon>
    </lineage>
</organism>
<feature type="compositionally biased region" description="Pro residues" evidence="1">
    <location>
        <begin position="367"/>
        <end position="378"/>
    </location>
</feature>
<feature type="compositionally biased region" description="Pro residues" evidence="1">
    <location>
        <begin position="389"/>
        <end position="403"/>
    </location>
</feature>
<sequence length="523" mass="58069">MKKAASIFWVSLGLLLLLFTAACGPEENFSGDSPDPSYTGDPLFQSYYDSLGGQQTLGTFISDVIQKDGLDCQYTENALLCHDPQKRSDRGFSLYPLGRELQIADLQDGQRKPGDGAQTNNGFWVFSPFVEPAQKFGAGQPLSRYRHDYENQQTQQWFETVGFYTRFDDPTQQVYLLPYGRMACKAECGPGTIVPDLAIPQQRSSNPILEQTDRLQDARVLGRQLTDMYQAPDGYQQVVFENAVVYLEPTNNQIALRPLSQLLNLYSDLPGPQKHNRKDGMVFYPLSNGKGFHVPVDFDNFLNQTISGQDLAGNPISGVYTVSDTIARQNFENVAVEYHRDSPAEYRVRLAPIGRQYLEKFGQPAAPSQPPAPQPEAEPPAEPELEPQPAEPPQEIPQAPVPQEPEFAEPSEGGASGQLGFVYRSADEIQEGADFKVYLLVFDNMNLRPAKGVRARIELNVLGKTSTYEYKFQATNSYGWAAVVVPPLPDAADSNVVNYKICVEAPAGGTICKEDSFLVWNPR</sequence>
<keyword evidence="2" id="KW-0732">Signal</keyword>
<keyword evidence="4" id="KW-1185">Reference proteome</keyword>
<dbReference type="RefSeq" id="WP_075070934.1">
    <property type="nucleotide sequence ID" value="NZ_LGCM01000016.1"/>
</dbReference>
<protein>
    <submittedName>
        <fullName evidence="3">Uncharacterized protein</fullName>
    </submittedName>
</protein>
<dbReference type="Proteomes" id="UP000050501">
    <property type="component" value="Unassembled WGS sequence"/>
</dbReference>
<dbReference type="STRING" id="229921.ADN01_03695"/>
<gene>
    <name evidence="3" type="ORF">ADN01_03695</name>
</gene>
<dbReference type="AlphaFoldDB" id="A0A0P6YUD7"/>
<proteinExistence type="predicted"/>
<dbReference type="EMBL" id="LGCM01000016">
    <property type="protein sequence ID" value="KPL88715.1"/>
    <property type="molecule type" value="Genomic_DNA"/>
</dbReference>
<reference evidence="3 4" key="1">
    <citation type="submission" date="2015-07" db="EMBL/GenBank/DDBJ databases">
        <title>Genome sequence of Levilinea saccharolytica DSM 16555.</title>
        <authorList>
            <person name="Hemp J."/>
            <person name="Ward L.M."/>
            <person name="Pace L.A."/>
            <person name="Fischer W.W."/>
        </authorList>
    </citation>
    <scope>NUCLEOTIDE SEQUENCE [LARGE SCALE GENOMIC DNA]</scope>
    <source>
        <strain evidence="3 4">KIBI-1</strain>
    </source>
</reference>
<dbReference type="PROSITE" id="PS51257">
    <property type="entry name" value="PROKAR_LIPOPROTEIN"/>
    <property type="match status" value="1"/>
</dbReference>
<name>A0A0P6YUD7_9CHLR</name>